<reference evidence="3 4" key="1">
    <citation type="submission" date="2020-06" db="EMBL/GenBank/DDBJ databases">
        <title>Oricola thermophila sp. nov. isolated from a tidal sediments.</title>
        <authorList>
            <person name="Kwon K.K."/>
            <person name="Yang S.-H."/>
            <person name="Park M.-J."/>
        </authorList>
    </citation>
    <scope>NUCLEOTIDE SEQUENCE [LARGE SCALE GENOMIC DNA]</scope>
    <source>
        <strain evidence="3 4">MEBiC13590</strain>
    </source>
</reference>
<dbReference type="PROSITE" id="PS00061">
    <property type="entry name" value="ADH_SHORT"/>
    <property type="match status" value="1"/>
</dbReference>
<evidence type="ECO:0000259" key="2">
    <source>
        <dbReference type="SMART" id="SM00822"/>
    </source>
</evidence>
<dbReference type="RefSeq" id="WP_175278232.1">
    <property type="nucleotide sequence ID" value="NZ_CP054836.1"/>
</dbReference>
<dbReference type="SUPFAM" id="SSF51735">
    <property type="entry name" value="NAD(P)-binding Rossmann-fold domains"/>
    <property type="match status" value="1"/>
</dbReference>
<dbReference type="InterPro" id="IPR002347">
    <property type="entry name" value="SDR_fam"/>
</dbReference>
<dbReference type="InterPro" id="IPR036291">
    <property type="entry name" value="NAD(P)-bd_dom_sf"/>
</dbReference>
<feature type="domain" description="Ketoreductase" evidence="2">
    <location>
        <begin position="11"/>
        <end position="183"/>
    </location>
</feature>
<evidence type="ECO:0000256" key="1">
    <source>
        <dbReference type="ARBA" id="ARBA00006484"/>
    </source>
</evidence>
<dbReference type="InterPro" id="IPR020904">
    <property type="entry name" value="Sc_DH/Rdtase_CS"/>
</dbReference>
<gene>
    <name evidence="3" type="ORF">HTY61_18750</name>
</gene>
<dbReference type="FunFam" id="3.40.50.720:FF:000084">
    <property type="entry name" value="Short-chain dehydrogenase reductase"/>
    <property type="match status" value="1"/>
</dbReference>
<organism evidence="3 4">
    <name type="scientific">Oricola thermophila</name>
    <dbReference type="NCBI Taxonomy" id="2742145"/>
    <lineage>
        <taxon>Bacteria</taxon>
        <taxon>Pseudomonadati</taxon>
        <taxon>Pseudomonadota</taxon>
        <taxon>Alphaproteobacteria</taxon>
        <taxon>Hyphomicrobiales</taxon>
        <taxon>Ahrensiaceae</taxon>
        <taxon>Oricola</taxon>
    </lineage>
</organism>
<dbReference type="PRINTS" id="PR00081">
    <property type="entry name" value="GDHRDH"/>
</dbReference>
<proteinExistence type="inferred from homology"/>
<dbReference type="SMART" id="SM00822">
    <property type="entry name" value="PKS_KR"/>
    <property type="match status" value="1"/>
</dbReference>
<dbReference type="Pfam" id="PF13561">
    <property type="entry name" value="adh_short_C2"/>
    <property type="match status" value="1"/>
</dbReference>
<dbReference type="CDD" id="cd05233">
    <property type="entry name" value="SDR_c"/>
    <property type="match status" value="1"/>
</dbReference>
<dbReference type="PANTHER" id="PTHR42760">
    <property type="entry name" value="SHORT-CHAIN DEHYDROGENASES/REDUCTASES FAMILY MEMBER"/>
    <property type="match status" value="1"/>
</dbReference>
<protein>
    <submittedName>
        <fullName evidence="3">SDR family oxidoreductase</fullName>
    </submittedName>
</protein>
<accession>A0A6N1VHF5</accession>
<dbReference type="GO" id="GO:0030497">
    <property type="term" value="P:fatty acid elongation"/>
    <property type="evidence" value="ECO:0007669"/>
    <property type="project" value="TreeGrafter"/>
</dbReference>
<name>A0A6N1VHF5_9HYPH</name>
<dbReference type="PRINTS" id="PR00080">
    <property type="entry name" value="SDRFAMILY"/>
</dbReference>
<dbReference type="KEGG" id="orm:HTY61_18750"/>
<keyword evidence="4" id="KW-1185">Reference proteome</keyword>
<evidence type="ECO:0000313" key="3">
    <source>
        <dbReference type="EMBL" id="QKV20341.1"/>
    </source>
</evidence>
<evidence type="ECO:0000313" key="4">
    <source>
        <dbReference type="Proteomes" id="UP000509367"/>
    </source>
</evidence>
<dbReference type="AlphaFoldDB" id="A0A6N1VHF5"/>
<dbReference type="EMBL" id="CP054836">
    <property type="protein sequence ID" value="QKV20341.1"/>
    <property type="molecule type" value="Genomic_DNA"/>
</dbReference>
<dbReference type="PANTHER" id="PTHR42760:SF135">
    <property type="entry name" value="BLL7886 PROTEIN"/>
    <property type="match status" value="1"/>
</dbReference>
<sequence>MVEDIFSVDGRVCLVTGASSGLGAHFAELLAGCGARVAGASRTAPADANGLVRHFVCDIRDVDSVVASVDAVERELGPVDVLVNAAGVARFERAEALDEEDFTELFNVNVAGTVRVTREVVKRMQAARRGGSIIHVTSVLASKTMSGLSAYGGTKAALEQMTRSQASEWARHGIRVNALAPGWFPTTMTQDYLDRGIDSVLRSRIPMRRLGKPDDLDGALLLLASDASRYMTGSVLTVDGGFTAGI</sequence>
<dbReference type="Gene3D" id="3.40.50.720">
    <property type="entry name" value="NAD(P)-binding Rossmann-like Domain"/>
    <property type="match status" value="1"/>
</dbReference>
<dbReference type="GO" id="GO:0016616">
    <property type="term" value="F:oxidoreductase activity, acting on the CH-OH group of donors, NAD or NADP as acceptor"/>
    <property type="evidence" value="ECO:0007669"/>
    <property type="project" value="TreeGrafter"/>
</dbReference>
<comment type="similarity">
    <text evidence="1">Belongs to the short-chain dehydrogenases/reductases (SDR) family.</text>
</comment>
<dbReference type="Proteomes" id="UP000509367">
    <property type="component" value="Chromosome"/>
</dbReference>
<dbReference type="InterPro" id="IPR057326">
    <property type="entry name" value="KR_dom"/>
</dbReference>